<sequence>MTLIPKIFGVRPASTAPQKTVYLQYAQAIPLHAALERISECVDVKLIAEWIAHYSGYVREAAIARATELGDGALLEPLAARVNDWVPEVRRAATSALVTLLAIVPAAHFVAVLPTLRALVSATRENHQPWLREFEQRLVQAGGLAAIVDAMDGSDFRLKRTACQVAFDHQLLPVADMVERGLTSGDIVLARRAVEMLDRVPADRREHCIDLAARSPFGPVRYAVFAFVAGTRVDAGNEPFLWRAIFDAQGSLRSAAARRLVEHGRDVAGRCRATLEAGTLSSVQIRAGLSLLAELRAPEAAAVLDGYGNDDRAHVRAHALALLARTSPSDKDDIAARALFDPARRVRKTGVRLCELGAFVTLEQIRAMLDRYGDRHAALAVCSRDQWDSLVCIALVAERDEPSADHDDELRRMLARWLANPISMWTSPGIRHREILAEPRIRSRLAADSHAGLDELRSRLTAHGITL</sequence>
<evidence type="ECO:0008006" key="3">
    <source>
        <dbReference type="Google" id="ProtNLM"/>
    </source>
</evidence>
<evidence type="ECO:0000313" key="2">
    <source>
        <dbReference type="Proteomes" id="UP000494110"/>
    </source>
</evidence>
<organism evidence="1 2">
    <name type="scientific">Burkholderia lata (strain ATCC 17760 / DSM 23089 / LMG 22485 / NCIMB 9086 / R18194 / 383)</name>
    <dbReference type="NCBI Taxonomy" id="482957"/>
    <lineage>
        <taxon>Bacteria</taxon>
        <taxon>Pseudomonadati</taxon>
        <taxon>Pseudomonadota</taxon>
        <taxon>Betaproteobacteria</taxon>
        <taxon>Burkholderiales</taxon>
        <taxon>Burkholderiaceae</taxon>
        <taxon>Burkholderia</taxon>
        <taxon>Burkholderia cepacia complex</taxon>
    </lineage>
</organism>
<accession>A0A6P2WS65</accession>
<evidence type="ECO:0000313" key="1">
    <source>
        <dbReference type="EMBL" id="VWC99633.1"/>
    </source>
</evidence>
<name>A0A6P2WS65_BURL3</name>
<protein>
    <recommendedName>
        <fullName evidence="3">HEAT repeat domain-containing protein</fullName>
    </recommendedName>
</protein>
<reference evidence="1 2" key="1">
    <citation type="submission" date="2019-09" db="EMBL/GenBank/DDBJ databases">
        <authorList>
            <person name="Depoorter E."/>
        </authorList>
    </citation>
    <scope>NUCLEOTIDE SEQUENCE [LARGE SCALE GENOMIC DNA]</scope>
    <source>
        <strain evidence="1">R-39750</strain>
    </source>
</reference>
<dbReference type="Proteomes" id="UP000494110">
    <property type="component" value="Unassembled WGS sequence"/>
</dbReference>
<gene>
    <name evidence="1" type="ORF">BLA39750_02468</name>
</gene>
<dbReference type="AlphaFoldDB" id="A0A6P2WS65"/>
<dbReference type="InterPro" id="IPR016024">
    <property type="entry name" value="ARM-type_fold"/>
</dbReference>
<proteinExistence type="predicted"/>
<dbReference type="EMBL" id="CABVQN010000010">
    <property type="protein sequence ID" value="VWC99633.1"/>
    <property type="molecule type" value="Genomic_DNA"/>
</dbReference>
<dbReference type="SUPFAM" id="SSF48371">
    <property type="entry name" value="ARM repeat"/>
    <property type="match status" value="1"/>
</dbReference>